<feature type="coiled-coil region" evidence="4">
    <location>
        <begin position="409"/>
        <end position="436"/>
    </location>
</feature>
<dbReference type="OMA" id="HESAYHK"/>
<organism evidence="5 6">
    <name type="scientific">Orchesella cincta</name>
    <name type="common">Springtail</name>
    <name type="synonym">Podura cincta</name>
    <dbReference type="NCBI Taxonomy" id="48709"/>
    <lineage>
        <taxon>Eukaryota</taxon>
        <taxon>Metazoa</taxon>
        <taxon>Ecdysozoa</taxon>
        <taxon>Arthropoda</taxon>
        <taxon>Hexapoda</taxon>
        <taxon>Collembola</taxon>
        <taxon>Entomobryomorpha</taxon>
        <taxon>Entomobryoidea</taxon>
        <taxon>Orchesellidae</taxon>
        <taxon>Orchesellinae</taxon>
        <taxon>Orchesella</taxon>
    </lineage>
</organism>
<keyword evidence="2" id="KW-0547">Nucleotide-binding</keyword>
<evidence type="ECO:0000256" key="3">
    <source>
        <dbReference type="ARBA" id="ARBA00022840"/>
    </source>
</evidence>
<sequence length="455" mass="50690">MRQNINQAQNLDELTDLHESAYHKALNVLGNKVNPSFLPSCEQTLKEQTEASFKEIMELFSLRLKPRSGNFNDEATVLKLYEEEMENISSQGNLSPSAAYLEEGESDVPAKDCSRHSFPAPLQKKQQLRQTLNKSFIKCKNKNLEVSQQEPAIGIDLGTTYSCVAIFAKGKMHSIRNGIGNNTTPSYVAFQKDGSVITGNAAKEQAYTNPENTIFDAKRIIGRKFADPQLQEDLQFWPFDVVNDSGIPKISINGEKLHPEEISAKLLAELKRDAEKYLKMKVKKAVITVPAYFTDGQRQATIDAGQMAGLDVISILNEPTAAALAYKLQQSSDVGQRHVLIFDLGGGTFDVAVMRTSKGRLDNLGVHGDTHLGGEDFDKNLMNYCARKFLEQHKIDICHGKDSSNKQERDKVRKRLKQLQAECEKRKTDLATARVQSICLKCVLEVGYSEMLAAA</sequence>
<dbReference type="GO" id="GO:0005524">
    <property type="term" value="F:ATP binding"/>
    <property type="evidence" value="ECO:0007669"/>
    <property type="project" value="UniProtKB-KW"/>
</dbReference>
<dbReference type="AlphaFoldDB" id="A0A1D2M2M9"/>
<reference evidence="5 6" key="1">
    <citation type="journal article" date="2016" name="Genome Biol. Evol.">
        <title>Gene Family Evolution Reflects Adaptation to Soil Environmental Stressors in the Genome of the Collembolan Orchesella cincta.</title>
        <authorList>
            <person name="Faddeeva-Vakhrusheva A."/>
            <person name="Derks M.F."/>
            <person name="Anvar S.Y."/>
            <person name="Agamennone V."/>
            <person name="Suring W."/>
            <person name="Smit S."/>
            <person name="van Straalen N.M."/>
            <person name="Roelofs D."/>
        </authorList>
    </citation>
    <scope>NUCLEOTIDE SEQUENCE [LARGE SCALE GENOMIC DNA]</scope>
    <source>
        <tissue evidence="5">Mixed pool</tissue>
    </source>
</reference>
<keyword evidence="3" id="KW-0067">ATP-binding</keyword>
<evidence type="ECO:0000313" key="6">
    <source>
        <dbReference type="Proteomes" id="UP000094527"/>
    </source>
</evidence>
<protein>
    <submittedName>
        <fullName evidence="5">Heat shock 70 kDa protein 6</fullName>
    </submittedName>
</protein>
<proteinExistence type="inferred from homology"/>
<dbReference type="Proteomes" id="UP000094527">
    <property type="component" value="Unassembled WGS sequence"/>
</dbReference>
<comment type="similarity">
    <text evidence="1">Belongs to the heat shock protein 70 family.</text>
</comment>
<dbReference type="EMBL" id="LJIJ01005984">
    <property type="protein sequence ID" value="ODM87171.1"/>
    <property type="molecule type" value="Genomic_DNA"/>
</dbReference>
<keyword evidence="6" id="KW-1185">Reference proteome</keyword>
<dbReference type="SUPFAM" id="SSF53067">
    <property type="entry name" value="Actin-like ATPase domain"/>
    <property type="match status" value="2"/>
</dbReference>
<dbReference type="Pfam" id="PF00012">
    <property type="entry name" value="HSP70"/>
    <property type="match status" value="1"/>
</dbReference>
<keyword evidence="5" id="KW-0346">Stress response</keyword>
<dbReference type="Gene3D" id="3.90.640.10">
    <property type="entry name" value="Actin, Chain A, domain 4"/>
    <property type="match status" value="1"/>
</dbReference>
<dbReference type="STRING" id="48709.A0A1D2M2M9"/>
<dbReference type="InterPro" id="IPR013126">
    <property type="entry name" value="Hsp_70_fam"/>
</dbReference>
<evidence type="ECO:0000313" key="5">
    <source>
        <dbReference type="EMBL" id="ODM87171.1"/>
    </source>
</evidence>
<evidence type="ECO:0000256" key="2">
    <source>
        <dbReference type="ARBA" id="ARBA00022741"/>
    </source>
</evidence>
<accession>A0A1D2M2M9</accession>
<dbReference type="InterPro" id="IPR043129">
    <property type="entry name" value="ATPase_NBD"/>
</dbReference>
<dbReference type="Gene3D" id="3.30.420.40">
    <property type="match status" value="2"/>
</dbReference>
<dbReference type="PANTHER" id="PTHR19375">
    <property type="entry name" value="HEAT SHOCK PROTEIN 70KDA"/>
    <property type="match status" value="1"/>
</dbReference>
<keyword evidence="4" id="KW-0175">Coiled coil</keyword>
<dbReference type="GO" id="GO:0140662">
    <property type="term" value="F:ATP-dependent protein folding chaperone"/>
    <property type="evidence" value="ECO:0007669"/>
    <property type="project" value="InterPro"/>
</dbReference>
<gene>
    <name evidence="5" type="ORF">Ocin01_19511</name>
</gene>
<dbReference type="OrthoDB" id="2401965at2759"/>
<dbReference type="PRINTS" id="PR00301">
    <property type="entry name" value="HEATSHOCK70"/>
</dbReference>
<evidence type="ECO:0000256" key="1">
    <source>
        <dbReference type="ARBA" id="ARBA00007381"/>
    </source>
</evidence>
<dbReference type="InterPro" id="IPR018181">
    <property type="entry name" value="Heat_shock_70_CS"/>
</dbReference>
<dbReference type="FunFam" id="3.30.420.40:FF:000004">
    <property type="entry name" value="Molecular chaperone DnaK"/>
    <property type="match status" value="1"/>
</dbReference>
<dbReference type="PROSITE" id="PS00297">
    <property type="entry name" value="HSP70_1"/>
    <property type="match status" value="1"/>
</dbReference>
<comment type="caution">
    <text evidence="5">The sequence shown here is derived from an EMBL/GenBank/DDBJ whole genome shotgun (WGS) entry which is preliminary data.</text>
</comment>
<evidence type="ECO:0000256" key="4">
    <source>
        <dbReference type="SAM" id="Coils"/>
    </source>
</evidence>
<name>A0A1D2M2M9_ORCCI</name>